<gene>
    <name evidence="1" type="ORF">GFK26_33375</name>
</gene>
<dbReference type="Proteomes" id="UP000326780">
    <property type="component" value="Chromosome"/>
</dbReference>
<dbReference type="AlphaFoldDB" id="A0A5Q0ME40"/>
<evidence type="ECO:0000313" key="1">
    <source>
        <dbReference type="EMBL" id="QFZ87318.1"/>
    </source>
</evidence>
<reference evidence="1 2" key="1">
    <citation type="submission" date="2019-10" db="EMBL/GenBank/DDBJ databases">
        <title>Complete genome sequence of Variovorax paradoxus 5C-2.</title>
        <authorList>
            <person name="Gogoleva N.E."/>
            <person name="Balkin A.S."/>
        </authorList>
    </citation>
    <scope>NUCLEOTIDE SEQUENCE [LARGE SCALE GENOMIC DNA]</scope>
    <source>
        <strain evidence="1 2">5C-2</strain>
    </source>
</reference>
<proteinExistence type="predicted"/>
<dbReference type="EMBL" id="CP045644">
    <property type="protein sequence ID" value="QFZ87318.1"/>
    <property type="molecule type" value="Genomic_DNA"/>
</dbReference>
<protein>
    <recommendedName>
        <fullName evidence="3">Lipoprotein</fullName>
    </recommendedName>
</protein>
<name>A0A5Q0ME40_VARPD</name>
<organism evidence="1 2">
    <name type="scientific">Variovorax paradoxus</name>
    <dbReference type="NCBI Taxonomy" id="34073"/>
    <lineage>
        <taxon>Bacteria</taxon>
        <taxon>Pseudomonadati</taxon>
        <taxon>Pseudomonadota</taxon>
        <taxon>Betaproteobacteria</taxon>
        <taxon>Burkholderiales</taxon>
        <taxon>Comamonadaceae</taxon>
        <taxon>Variovorax</taxon>
    </lineage>
</organism>
<evidence type="ECO:0008006" key="3">
    <source>
        <dbReference type="Google" id="ProtNLM"/>
    </source>
</evidence>
<dbReference type="RefSeq" id="WP_153285732.1">
    <property type="nucleotide sequence ID" value="NZ_CP045644.1"/>
</dbReference>
<sequence length="74" mass="7046">MQRSDRLRPLVLSALGLASALLLSGCAVVSVASTAVSVGAGAVGLAADAAIGTARITGKVVGAAADAVIPDSED</sequence>
<accession>A0A5Q0ME40</accession>
<evidence type="ECO:0000313" key="2">
    <source>
        <dbReference type="Proteomes" id="UP000326780"/>
    </source>
</evidence>
<dbReference type="PROSITE" id="PS51257">
    <property type="entry name" value="PROKAR_LIPOPROTEIN"/>
    <property type="match status" value="1"/>
</dbReference>